<evidence type="ECO:0000313" key="13">
    <source>
        <dbReference type="EMBL" id="ATY86574.1"/>
    </source>
</evidence>
<keyword evidence="14" id="KW-1185">Reference proteome</keyword>
<dbReference type="KEGG" id="kyr:CVV65_11830"/>
<evidence type="ECO:0000256" key="7">
    <source>
        <dbReference type="ARBA" id="ARBA00026066"/>
    </source>
</evidence>
<evidence type="ECO:0000256" key="8">
    <source>
        <dbReference type="ARBA" id="ARBA00029745"/>
    </source>
</evidence>
<dbReference type="InterPro" id="IPR003448">
    <property type="entry name" value="Mopterin_biosynth_MoaE"/>
</dbReference>
<proteinExistence type="inferred from homology"/>
<dbReference type="GO" id="GO:0030366">
    <property type="term" value="F:molybdopterin synthase activity"/>
    <property type="evidence" value="ECO:0007669"/>
    <property type="project" value="UniProtKB-EC"/>
</dbReference>
<dbReference type="Gene3D" id="3.90.1170.40">
    <property type="entry name" value="Molybdopterin biosynthesis MoaE subunit"/>
    <property type="match status" value="1"/>
</dbReference>
<evidence type="ECO:0000256" key="6">
    <source>
        <dbReference type="ARBA" id="ARBA00023150"/>
    </source>
</evidence>
<comment type="subunit">
    <text evidence="7">Heterotetramer of 2 MoaD subunits and 2 MoaE subunits. Also stable as homodimer. The enzyme changes between these two forms during catalysis.</text>
</comment>
<evidence type="ECO:0000256" key="10">
    <source>
        <dbReference type="ARBA" id="ARBA00030781"/>
    </source>
</evidence>
<dbReference type="EC" id="2.8.1.12" evidence="3"/>
<comment type="similarity">
    <text evidence="2">Belongs to the MoaE family.</text>
</comment>
<comment type="pathway">
    <text evidence="1">Cofactor biosynthesis; molybdopterin biosynthesis.</text>
</comment>
<gene>
    <name evidence="13" type="ORF">CVV65_11830</name>
</gene>
<organism evidence="13 14">
    <name type="scientific">Kyrpidia spormannii</name>
    <dbReference type="NCBI Taxonomy" id="2055160"/>
    <lineage>
        <taxon>Bacteria</taxon>
        <taxon>Bacillati</taxon>
        <taxon>Bacillota</taxon>
        <taxon>Bacilli</taxon>
        <taxon>Bacillales</taxon>
        <taxon>Alicyclobacillaceae</taxon>
        <taxon>Kyrpidia</taxon>
    </lineage>
</organism>
<evidence type="ECO:0000256" key="11">
    <source>
        <dbReference type="ARBA" id="ARBA00032474"/>
    </source>
</evidence>
<dbReference type="EMBL" id="CP024955">
    <property type="protein sequence ID" value="ATY86574.1"/>
    <property type="molecule type" value="Genomic_DNA"/>
</dbReference>
<reference evidence="14" key="1">
    <citation type="submission" date="2017-11" db="EMBL/GenBank/DDBJ databases">
        <title>Complete Genome Sequence of Kyrpidia sp. Strain EA-1, a thermophilic, hydrogen-oxidizing Bacterium, isolated from the Azores.</title>
        <authorList>
            <person name="Reiner J.E."/>
            <person name="Lapp C.J."/>
            <person name="Bunk B."/>
            <person name="Gescher J."/>
        </authorList>
    </citation>
    <scope>NUCLEOTIDE SEQUENCE [LARGE SCALE GENOMIC DNA]</scope>
    <source>
        <strain evidence="14">EA-1</strain>
    </source>
</reference>
<evidence type="ECO:0000256" key="5">
    <source>
        <dbReference type="ARBA" id="ARBA00022679"/>
    </source>
</evidence>
<keyword evidence="6" id="KW-0501">Molybdenum cofactor biosynthesis</keyword>
<dbReference type="SUPFAM" id="SSF54690">
    <property type="entry name" value="Molybdopterin synthase subunit MoaE"/>
    <property type="match status" value="1"/>
</dbReference>
<evidence type="ECO:0000256" key="12">
    <source>
        <dbReference type="ARBA" id="ARBA00049878"/>
    </source>
</evidence>
<dbReference type="InterPro" id="IPR036563">
    <property type="entry name" value="MoaE_sf"/>
</dbReference>
<dbReference type="GO" id="GO:0006777">
    <property type="term" value="P:Mo-molybdopterin cofactor biosynthetic process"/>
    <property type="evidence" value="ECO:0007669"/>
    <property type="project" value="UniProtKB-KW"/>
</dbReference>
<evidence type="ECO:0000256" key="4">
    <source>
        <dbReference type="ARBA" id="ARBA00013858"/>
    </source>
</evidence>
<dbReference type="PANTHER" id="PTHR23404">
    <property type="entry name" value="MOLYBDOPTERIN SYNTHASE RELATED"/>
    <property type="match status" value="1"/>
</dbReference>
<name>A0A2K8NB76_9BACL</name>
<dbReference type="CDD" id="cd00756">
    <property type="entry name" value="MoaE"/>
    <property type="match status" value="1"/>
</dbReference>
<dbReference type="AlphaFoldDB" id="A0A2K8NB76"/>
<evidence type="ECO:0000256" key="9">
    <source>
        <dbReference type="ARBA" id="ARBA00030407"/>
    </source>
</evidence>
<dbReference type="Pfam" id="PF02391">
    <property type="entry name" value="MoaE"/>
    <property type="match status" value="1"/>
</dbReference>
<keyword evidence="5" id="KW-0808">Transferase</keyword>
<protein>
    <recommendedName>
        <fullName evidence="4">Molybdopterin synthase catalytic subunit</fullName>
        <ecNumber evidence="3">2.8.1.12</ecNumber>
    </recommendedName>
    <alternativeName>
        <fullName evidence="10">MPT synthase subunit 2</fullName>
    </alternativeName>
    <alternativeName>
        <fullName evidence="8">Molybdenum cofactor biosynthesis protein E</fullName>
    </alternativeName>
    <alternativeName>
        <fullName evidence="9">Molybdopterin-converting factor large subunit</fullName>
    </alternativeName>
    <alternativeName>
        <fullName evidence="11">Molybdopterin-converting factor subunit 2</fullName>
    </alternativeName>
</protein>
<sequence length="148" mass="16932">MSERMLREERFRVVTEPIDVSEVISWVTGPDMGAIVPFLGTVREWTEGKRTLYLEYDAYVGMARRTLFQIGDEIESRWPGARAAIVHRIGRLEVGDIAVVVAVASPHREDAFEASRYGIERIKQVVPIWKKEHWEDGTAWIGHQSGPR</sequence>
<evidence type="ECO:0000256" key="3">
    <source>
        <dbReference type="ARBA" id="ARBA00011950"/>
    </source>
</evidence>
<dbReference type="Proteomes" id="UP000231932">
    <property type="component" value="Chromosome"/>
</dbReference>
<comment type="catalytic activity">
    <reaction evidence="12">
        <text>2 [molybdopterin-synthase sulfur-carrier protein]-C-terminal-Gly-aminoethanethioate + cyclic pyranopterin phosphate + H2O = molybdopterin + 2 [molybdopterin-synthase sulfur-carrier protein]-C-terminal Gly-Gly + 2 H(+)</text>
        <dbReference type="Rhea" id="RHEA:26333"/>
        <dbReference type="Rhea" id="RHEA-COMP:12202"/>
        <dbReference type="Rhea" id="RHEA-COMP:19907"/>
        <dbReference type="ChEBI" id="CHEBI:15377"/>
        <dbReference type="ChEBI" id="CHEBI:15378"/>
        <dbReference type="ChEBI" id="CHEBI:58698"/>
        <dbReference type="ChEBI" id="CHEBI:59648"/>
        <dbReference type="ChEBI" id="CHEBI:90778"/>
        <dbReference type="ChEBI" id="CHEBI:232372"/>
        <dbReference type="EC" id="2.8.1.12"/>
    </reaction>
</comment>
<accession>A0A2K8NB76</accession>
<evidence type="ECO:0000256" key="1">
    <source>
        <dbReference type="ARBA" id="ARBA00005046"/>
    </source>
</evidence>
<evidence type="ECO:0000256" key="2">
    <source>
        <dbReference type="ARBA" id="ARBA00005426"/>
    </source>
</evidence>
<dbReference type="FunFam" id="3.90.1170.40:FF:000003">
    <property type="entry name" value="Molybdopterin converting factor subunit 2"/>
    <property type="match status" value="1"/>
</dbReference>
<evidence type="ECO:0000313" key="14">
    <source>
        <dbReference type="Proteomes" id="UP000231932"/>
    </source>
</evidence>